<organism evidence="2 3">
    <name type="scientific">Achromobacter pulmonis</name>
    <dbReference type="NCBI Taxonomy" id="1389932"/>
    <lineage>
        <taxon>Bacteria</taxon>
        <taxon>Pseudomonadati</taxon>
        <taxon>Pseudomonadota</taxon>
        <taxon>Betaproteobacteria</taxon>
        <taxon>Burkholderiales</taxon>
        <taxon>Alcaligenaceae</taxon>
        <taxon>Achromobacter</taxon>
    </lineage>
</organism>
<keyword evidence="3" id="KW-1185">Reference proteome</keyword>
<feature type="transmembrane region" description="Helical" evidence="1">
    <location>
        <begin position="69"/>
        <end position="87"/>
    </location>
</feature>
<feature type="transmembrane region" description="Helical" evidence="1">
    <location>
        <begin position="47"/>
        <end position="63"/>
    </location>
</feature>
<name>A0A2N8KKA7_9BURK</name>
<evidence type="ECO:0000313" key="3">
    <source>
        <dbReference type="Proteomes" id="UP000235994"/>
    </source>
</evidence>
<comment type="caution">
    <text evidence="2">The sequence shown here is derived from an EMBL/GenBank/DDBJ whole genome shotgun (WGS) entry which is preliminary data.</text>
</comment>
<evidence type="ECO:0000256" key="1">
    <source>
        <dbReference type="SAM" id="Phobius"/>
    </source>
</evidence>
<sequence length="115" mass="12920">MPSGEFQHLSESASESAGILPTEEIAAATANLERKLQYEKESRREERFILSVFIVALIDAFLFMQMNTWSGPIVLGLVELVAFAVFARRSGVDEVVQLLDKLLVPFCRDKSRDKT</sequence>
<keyword evidence="1" id="KW-0812">Transmembrane</keyword>
<evidence type="ECO:0000313" key="2">
    <source>
        <dbReference type="EMBL" id="PND33888.1"/>
    </source>
</evidence>
<keyword evidence="1" id="KW-1133">Transmembrane helix</keyword>
<keyword evidence="1" id="KW-0472">Membrane</keyword>
<reference evidence="2 3" key="1">
    <citation type="submission" date="2018-01" db="EMBL/GenBank/DDBJ databases">
        <title>The draft genome of an aniline degradation strain ANB-1.</title>
        <authorList>
            <person name="Zhang L."/>
            <person name="Jiang J."/>
        </authorList>
    </citation>
    <scope>NUCLEOTIDE SEQUENCE [LARGE SCALE GENOMIC DNA]</scope>
    <source>
        <strain evidence="2 3">ANB-1</strain>
    </source>
</reference>
<dbReference type="RefSeq" id="WP_102771969.1">
    <property type="nucleotide sequence ID" value="NZ_POQS01000002.1"/>
</dbReference>
<proteinExistence type="predicted"/>
<dbReference type="EMBL" id="POQS01000002">
    <property type="protein sequence ID" value="PND33888.1"/>
    <property type="molecule type" value="Genomic_DNA"/>
</dbReference>
<accession>A0A2N8KKA7</accession>
<protein>
    <submittedName>
        <fullName evidence="2">Uncharacterized protein</fullName>
    </submittedName>
</protein>
<dbReference type="Proteomes" id="UP000235994">
    <property type="component" value="Unassembled WGS sequence"/>
</dbReference>
<gene>
    <name evidence="2" type="ORF">C1I89_06430</name>
</gene>
<dbReference type="AlphaFoldDB" id="A0A2N8KKA7"/>